<evidence type="ECO:0000256" key="1">
    <source>
        <dbReference type="SAM" id="SignalP"/>
    </source>
</evidence>
<dbReference type="GeneID" id="82156962"/>
<evidence type="ECO:0008006" key="4">
    <source>
        <dbReference type="Google" id="ProtNLM"/>
    </source>
</evidence>
<comment type="caution">
    <text evidence="2">The sequence shown here is derived from an EMBL/GenBank/DDBJ whole genome shotgun (WGS) entry which is preliminary data.</text>
</comment>
<dbReference type="EMBL" id="JABKKE010000005">
    <property type="protein sequence ID" value="NPE13537.1"/>
    <property type="molecule type" value="Genomic_DNA"/>
</dbReference>
<dbReference type="InterPro" id="IPR013783">
    <property type="entry name" value="Ig-like_fold"/>
</dbReference>
<organism evidence="2 3">
    <name type="scientific">Xylanibacter rodentium</name>
    <dbReference type="NCBI Taxonomy" id="2736289"/>
    <lineage>
        <taxon>Bacteria</taxon>
        <taxon>Pseudomonadati</taxon>
        <taxon>Bacteroidota</taxon>
        <taxon>Bacteroidia</taxon>
        <taxon>Bacteroidales</taxon>
        <taxon>Prevotellaceae</taxon>
        <taxon>Xylanibacter</taxon>
    </lineage>
</organism>
<reference evidence="2 3" key="1">
    <citation type="submission" date="2020-05" db="EMBL/GenBank/DDBJ databases">
        <title>Distinct polysaccharide utilization as determinants for interspecies competition between intestinal Prevotella spp.</title>
        <authorList>
            <person name="Galvez E.J.C."/>
            <person name="Iljazovic A."/>
            <person name="Strowig T."/>
        </authorList>
    </citation>
    <scope>NUCLEOTIDE SEQUENCE [LARGE SCALE GENOMIC DNA]</scope>
    <source>
        <strain evidence="2 3">PROD</strain>
    </source>
</reference>
<evidence type="ECO:0000313" key="3">
    <source>
        <dbReference type="Proteomes" id="UP001193734"/>
    </source>
</evidence>
<evidence type="ECO:0000313" key="2">
    <source>
        <dbReference type="EMBL" id="NPE13537.1"/>
    </source>
</evidence>
<feature type="chain" id="PRO_5045500573" description="Fimbrillin family protein" evidence="1">
    <location>
        <begin position="22"/>
        <end position="364"/>
    </location>
</feature>
<name>A0ABX2AS32_9BACT</name>
<dbReference type="RefSeq" id="WP_172176084.1">
    <property type="nucleotide sequence ID" value="NZ_CASGIA010000004.1"/>
</dbReference>
<feature type="signal peptide" evidence="1">
    <location>
        <begin position="1"/>
        <end position="21"/>
    </location>
</feature>
<proteinExistence type="predicted"/>
<keyword evidence="3" id="KW-1185">Reference proteome</keyword>
<dbReference type="Proteomes" id="UP001193734">
    <property type="component" value="Unassembled WGS sequence"/>
</dbReference>
<dbReference type="PROSITE" id="PS51257">
    <property type="entry name" value="PROKAR_LIPOPROTEIN"/>
    <property type="match status" value="1"/>
</dbReference>
<protein>
    <recommendedName>
        <fullName evidence="4">Fimbrillin family protein</fullName>
    </recommendedName>
</protein>
<gene>
    <name evidence="2" type="ORF">HPS55_04200</name>
</gene>
<accession>A0ABX2AS32</accession>
<sequence length="364" mass="39784">MKTLKTLLIGMAVAPMFSACLNDDVSNAGFSQVSVTMQYANDTLGGISFASYGPWAMTQNSGAGWCKMHTMSGTGNAIYYIPVHFEQNRTGAERSAAFKINDTRTDDAYINFSLYQYATRGDGSLGNASLVSSIVGETKDAGGRIIGNSSIDITYDRVCRPLSLVIKDGEATLHNMKFTYGDSIMYVNTGSSTLSSKFGTGYQPGRLVSETDTVGYYEQLNIGSSQYAFNVEHHKSGGETTAQAILLVSQNLSPDSEHTADSVKYLHIYTDGTRYVEKMKMSYSDKSNRSQSVDANQLLLGVKECNPYMLLSLYRYARSSKMISKAATDNGSFIVETTHNQDNSVKTMVVTDKAGNKTTYTFSY</sequence>
<dbReference type="Gene3D" id="2.60.40.10">
    <property type="entry name" value="Immunoglobulins"/>
    <property type="match status" value="1"/>
</dbReference>
<keyword evidence="1" id="KW-0732">Signal</keyword>